<keyword evidence="1" id="KW-0812">Transmembrane</keyword>
<reference evidence="2 3" key="2">
    <citation type="submission" date="2016-08" db="EMBL/GenBank/DDBJ databases">
        <title>Pervasive Adenine N6-methylation of Active Genes in Fungi.</title>
        <authorList>
            <consortium name="DOE Joint Genome Institute"/>
            <person name="Mondo S.J."/>
            <person name="Dannebaum R.O."/>
            <person name="Kuo R.C."/>
            <person name="Labutti K."/>
            <person name="Haridas S."/>
            <person name="Kuo A."/>
            <person name="Salamov A."/>
            <person name="Ahrendt S.R."/>
            <person name="Lipzen A."/>
            <person name="Sullivan W."/>
            <person name="Andreopoulos W.B."/>
            <person name="Clum A."/>
            <person name="Lindquist E."/>
            <person name="Daum C."/>
            <person name="Ramamoorthy G.K."/>
            <person name="Gryganskyi A."/>
            <person name="Culley D."/>
            <person name="Magnuson J.K."/>
            <person name="James T.Y."/>
            <person name="O'Malley M.A."/>
            <person name="Stajich J.E."/>
            <person name="Spatafora J.W."/>
            <person name="Visel A."/>
            <person name="Grigoriev I.V."/>
        </authorList>
    </citation>
    <scope>NUCLEOTIDE SEQUENCE [LARGE SCALE GENOMIC DNA]</scope>
    <source>
        <strain evidence="3">finn</strain>
    </source>
</reference>
<evidence type="ECO:0000256" key="1">
    <source>
        <dbReference type="SAM" id="Phobius"/>
    </source>
</evidence>
<organism evidence="2 3">
    <name type="scientific">Piromyces finnis</name>
    <dbReference type="NCBI Taxonomy" id="1754191"/>
    <lineage>
        <taxon>Eukaryota</taxon>
        <taxon>Fungi</taxon>
        <taxon>Fungi incertae sedis</taxon>
        <taxon>Chytridiomycota</taxon>
        <taxon>Chytridiomycota incertae sedis</taxon>
        <taxon>Neocallimastigomycetes</taxon>
        <taxon>Neocallimastigales</taxon>
        <taxon>Neocallimastigaceae</taxon>
        <taxon>Piromyces</taxon>
    </lineage>
</organism>
<reference evidence="2 3" key="1">
    <citation type="submission" date="2016-08" db="EMBL/GenBank/DDBJ databases">
        <title>Genomes of anaerobic fungi encode conserved fungal cellulosomes for biomass hydrolysis.</title>
        <authorList>
            <consortium name="DOE Joint Genome Institute"/>
            <person name="Haitjema C.H."/>
            <person name="Gilmore S.P."/>
            <person name="Henske J.K."/>
            <person name="Solomon K.V."/>
            <person name="De Groot R."/>
            <person name="Kuo A."/>
            <person name="Mondo S.J."/>
            <person name="Salamov A.A."/>
            <person name="Labutti K."/>
            <person name="Zhao Z."/>
            <person name="Chiniquy J."/>
            <person name="Barry K."/>
            <person name="Brewer H.M."/>
            <person name="Purvine S.O."/>
            <person name="Wright A.T."/>
            <person name="Boxma B."/>
            <person name="Van Alen T."/>
            <person name="Hackstein J.H."/>
            <person name="Baker S.E."/>
            <person name="Grigoriev I.V."/>
            <person name="O'Malley M.A."/>
        </authorList>
    </citation>
    <scope>NUCLEOTIDE SEQUENCE [LARGE SCALE GENOMIC DNA]</scope>
    <source>
        <strain evidence="3">finn</strain>
    </source>
</reference>
<feature type="transmembrane region" description="Helical" evidence="1">
    <location>
        <begin position="7"/>
        <end position="32"/>
    </location>
</feature>
<keyword evidence="1" id="KW-0472">Membrane</keyword>
<proteinExistence type="predicted"/>
<comment type="caution">
    <text evidence="2">The sequence shown here is derived from an EMBL/GenBank/DDBJ whole genome shotgun (WGS) entry which is preliminary data.</text>
</comment>
<keyword evidence="1" id="KW-1133">Transmembrane helix</keyword>
<evidence type="ECO:0000313" key="2">
    <source>
        <dbReference type="EMBL" id="ORX42577.1"/>
    </source>
</evidence>
<protein>
    <submittedName>
        <fullName evidence="2">Uncharacterized protein</fullName>
    </submittedName>
</protein>
<dbReference type="EMBL" id="MCFH01000063">
    <property type="protein sequence ID" value="ORX42577.1"/>
    <property type="molecule type" value="Genomic_DNA"/>
</dbReference>
<dbReference type="AlphaFoldDB" id="A0A1Y1UWU5"/>
<gene>
    <name evidence="2" type="ORF">BCR36DRAFT_157603</name>
</gene>
<sequence length="60" mass="6896">KKKKNFCILFLSTVEISLISIKIYSFTSLFLLGNPKSYLPYPLFSSAVNPIISKKLKYLH</sequence>
<evidence type="ECO:0000313" key="3">
    <source>
        <dbReference type="Proteomes" id="UP000193719"/>
    </source>
</evidence>
<accession>A0A1Y1UWU5</accession>
<dbReference type="Proteomes" id="UP000193719">
    <property type="component" value="Unassembled WGS sequence"/>
</dbReference>
<feature type="non-terminal residue" evidence="2">
    <location>
        <position position="1"/>
    </location>
</feature>
<name>A0A1Y1UWU5_9FUNG</name>
<keyword evidence="3" id="KW-1185">Reference proteome</keyword>